<reference evidence="4 5" key="1">
    <citation type="submission" date="2015-07" db="EMBL/GenBank/DDBJ databases">
        <title>The genome of Melipona quadrifasciata.</title>
        <authorList>
            <person name="Pan H."/>
            <person name="Kapheim K."/>
        </authorList>
    </citation>
    <scope>NUCLEOTIDE SEQUENCE [LARGE SCALE GENOMIC DNA]</scope>
    <source>
        <strain evidence="4">0111107301</strain>
        <tissue evidence="4">Whole body</tissue>
    </source>
</reference>
<evidence type="ECO:0000256" key="2">
    <source>
        <dbReference type="SAM" id="MobiDB-lite"/>
    </source>
</evidence>
<dbReference type="SUPFAM" id="SSF56281">
    <property type="entry name" value="Metallo-hydrolase/oxidoreductase"/>
    <property type="match status" value="1"/>
</dbReference>
<keyword evidence="1" id="KW-0479">Metal-binding</keyword>
<evidence type="ECO:0000313" key="5">
    <source>
        <dbReference type="Proteomes" id="UP000053105"/>
    </source>
</evidence>
<dbReference type="InterPro" id="IPR051682">
    <property type="entry name" value="Mito_Persulfide_Diox"/>
</dbReference>
<dbReference type="InterPro" id="IPR044528">
    <property type="entry name" value="POD-like_MBL-fold"/>
</dbReference>
<dbReference type="InterPro" id="IPR036866">
    <property type="entry name" value="RibonucZ/Hydroxyglut_hydro"/>
</dbReference>
<dbReference type="PANTHER" id="PTHR43084">
    <property type="entry name" value="PERSULFIDE DIOXYGENASE ETHE1"/>
    <property type="match status" value="1"/>
</dbReference>
<dbReference type="STRING" id="166423.A0A0M9AD72"/>
<protein>
    <submittedName>
        <fullName evidence="4">Protein ETHE1, mitochondrial</fullName>
    </submittedName>
</protein>
<evidence type="ECO:0000259" key="3">
    <source>
        <dbReference type="SMART" id="SM00849"/>
    </source>
</evidence>
<evidence type="ECO:0000313" key="4">
    <source>
        <dbReference type="EMBL" id="KOX80863.1"/>
    </source>
</evidence>
<dbReference type="GO" id="GO:0070813">
    <property type="term" value="P:hydrogen sulfide metabolic process"/>
    <property type="evidence" value="ECO:0007669"/>
    <property type="project" value="TreeGrafter"/>
</dbReference>
<keyword evidence="5" id="KW-1185">Reference proteome</keyword>
<dbReference type="GO" id="GO:0046872">
    <property type="term" value="F:metal ion binding"/>
    <property type="evidence" value="ECO:0007669"/>
    <property type="project" value="UniProtKB-KW"/>
</dbReference>
<feature type="compositionally biased region" description="Basic and acidic residues" evidence="2">
    <location>
        <begin position="323"/>
        <end position="350"/>
    </location>
</feature>
<accession>A0A0M9AD72</accession>
<dbReference type="Gene3D" id="3.60.15.10">
    <property type="entry name" value="Ribonuclease Z/Hydroxyacylglutathione hydrolase-like"/>
    <property type="match status" value="1"/>
</dbReference>
<dbReference type="Pfam" id="PF00753">
    <property type="entry name" value="Lactamase_B"/>
    <property type="match status" value="1"/>
</dbReference>
<dbReference type="GO" id="GO:0006749">
    <property type="term" value="P:glutathione metabolic process"/>
    <property type="evidence" value="ECO:0007669"/>
    <property type="project" value="InterPro"/>
</dbReference>
<dbReference type="AlphaFoldDB" id="A0A0M9AD72"/>
<evidence type="ECO:0000256" key="1">
    <source>
        <dbReference type="ARBA" id="ARBA00022723"/>
    </source>
</evidence>
<dbReference type="SMART" id="SM00849">
    <property type="entry name" value="Lactamase_B"/>
    <property type="match status" value="1"/>
</dbReference>
<dbReference type="OrthoDB" id="449487at2759"/>
<dbReference type="PANTHER" id="PTHR43084:SF1">
    <property type="entry name" value="PERSULFIDE DIOXYGENASE ETHE1, MITOCHONDRIAL"/>
    <property type="match status" value="1"/>
</dbReference>
<feature type="domain" description="Metallo-beta-lactamase" evidence="3">
    <location>
        <begin position="52"/>
        <end position="250"/>
    </location>
</feature>
<sequence>MFKILCRQYLKSSFSRYNFIIMNSCSKGTALTEPILFSKDFLFRQMFDPASSTYTYLLADINDKIAILIDPVIEWAERDKTIIQQLGLTLKYAKLRQNILGNILKAVRNAIYCTRKLLLQLVRLERCILKINTHMHADHITGTGRLKCLLPGCRSMISRSSGAKADVLLNPDDQISFGRHNLRVLPTPGHTEGCVTYVCYEQGVAFTGDALLIRGCGRTDFQGGSAEVLYNSVHSKIFTLPANFRLYPAHDYSGRTVTTVAEEKAFNPRLSKSLNEFVDIMNNLNLAYPKMIGTLICLCVAQRAIPERDPNAAHGSPSCVESFTEKERDDRPRKDEEGDADARTAGRLDDLPGPANYNPAGLFSQIVSSRGRRRTICTARLTQLAHIVALIDIYMKTNDTSAKSDVSVNSALQNCARATISNDELRNDNNKNLRVRNWSTKLEVEILQNV</sequence>
<gene>
    <name evidence="4" type="ORF">WN51_05283</name>
</gene>
<dbReference type="EMBL" id="KQ435695">
    <property type="protein sequence ID" value="KOX80863.1"/>
    <property type="molecule type" value="Genomic_DNA"/>
</dbReference>
<dbReference type="GO" id="GO:0005739">
    <property type="term" value="C:mitochondrion"/>
    <property type="evidence" value="ECO:0007669"/>
    <property type="project" value="TreeGrafter"/>
</dbReference>
<name>A0A0M9AD72_9HYME</name>
<organism evidence="4 5">
    <name type="scientific">Melipona quadrifasciata</name>
    <dbReference type="NCBI Taxonomy" id="166423"/>
    <lineage>
        <taxon>Eukaryota</taxon>
        <taxon>Metazoa</taxon>
        <taxon>Ecdysozoa</taxon>
        <taxon>Arthropoda</taxon>
        <taxon>Hexapoda</taxon>
        <taxon>Insecta</taxon>
        <taxon>Pterygota</taxon>
        <taxon>Neoptera</taxon>
        <taxon>Endopterygota</taxon>
        <taxon>Hymenoptera</taxon>
        <taxon>Apocrita</taxon>
        <taxon>Aculeata</taxon>
        <taxon>Apoidea</taxon>
        <taxon>Anthophila</taxon>
        <taxon>Apidae</taxon>
        <taxon>Melipona</taxon>
    </lineage>
</organism>
<dbReference type="Proteomes" id="UP000053105">
    <property type="component" value="Unassembled WGS sequence"/>
</dbReference>
<proteinExistence type="predicted"/>
<dbReference type="GO" id="GO:0050313">
    <property type="term" value="F:sulfur dioxygenase activity"/>
    <property type="evidence" value="ECO:0007669"/>
    <property type="project" value="InterPro"/>
</dbReference>
<dbReference type="CDD" id="cd07724">
    <property type="entry name" value="POD-like_MBL-fold"/>
    <property type="match status" value="1"/>
</dbReference>
<dbReference type="GO" id="GO:0031123">
    <property type="term" value="P:RNA 3'-end processing"/>
    <property type="evidence" value="ECO:0007669"/>
    <property type="project" value="UniProtKB-ARBA"/>
</dbReference>
<dbReference type="InterPro" id="IPR001279">
    <property type="entry name" value="Metallo-B-lactamas"/>
</dbReference>
<feature type="region of interest" description="Disordered" evidence="2">
    <location>
        <begin position="310"/>
        <end position="351"/>
    </location>
</feature>